<evidence type="ECO:0000313" key="1">
    <source>
        <dbReference type="EMBL" id="CAG8623874.1"/>
    </source>
</evidence>
<reference evidence="1" key="1">
    <citation type="submission" date="2021-06" db="EMBL/GenBank/DDBJ databases">
        <authorList>
            <person name="Kallberg Y."/>
            <person name="Tangrot J."/>
            <person name="Rosling A."/>
        </authorList>
    </citation>
    <scope>NUCLEOTIDE SEQUENCE</scope>
    <source>
        <strain evidence="1">28 12/20/2015</strain>
    </source>
</reference>
<accession>A0ACA9N211</accession>
<sequence>MTRPTNKKKRLLKIAEDREAKKRCHNIYEIVDSLNKEELIKVQNHINSINHPNVNIYEIIDSLDQEELIKIQNYIDSINSKRRSTIEKKRNALIDQIKNLPDNQILKLENLINTMVYTKGKLKGEILSPYLQNKATEFVDSGLFKHYSSACDLQDKIKKLETENKKLAKSLENSNHELRSFRMKLVRAEEAKRGYISRIQSIAQRPKKITK</sequence>
<organism evidence="1 2">
    <name type="scientific">Cetraspora pellucida</name>
    <dbReference type="NCBI Taxonomy" id="1433469"/>
    <lineage>
        <taxon>Eukaryota</taxon>
        <taxon>Fungi</taxon>
        <taxon>Fungi incertae sedis</taxon>
        <taxon>Mucoromycota</taxon>
        <taxon>Glomeromycotina</taxon>
        <taxon>Glomeromycetes</taxon>
        <taxon>Diversisporales</taxon>
        <taxon>Gigasporaceae</taxon>
        <taxon>Cetraspora</taxon>
    </lineage>
</organism>
<protein>
    <submittedName>
        <fullName evidence="1">13685_t:CDS:1</fullName>
    </submittedName>
</protein>
<dbReference type="EMBL" id="CAJVPW010011272">
    <property type="protein sequence ID" value="CAG8623874.1"/>
    <property type="molecule type" value="Genomic_DNA"/>
</dbReference>
<keyword evidence="2" id="KW-1185">Reference proteome</keyword>
<name>A0ACA9N211_9GLOM</name>
<feature type="non-terminal residue" evidence="1">
    <location>
        <position position="211"/>
    </location>
</feature>
<dbReference type="Proteomes" id="UP000789366">
    <property type="component" value="Unassembled WGS sequence"/>
</dbReference>
<evidence type="ECO:0000313" key="2">
    <source>
        <dbReference type="Proteomes" id="UP000789366"/>
    </source>
</evidence>
<gene>
    <name evidence="1" type="ORF">SPELUC_LOCUS7969</name>
</gene>
<comment type="caution">
    <text evidence="1">The sequence shown here is derived from an EMBL/GenBank/DDBJ whole genome shotgun (WGS) entry which is preliminary data.</text>
</comment>
<proteinExistence type="predicted"/>